<organism evidence="4 5">
    <name type="scientific">Glonium stellatum</name>
    <dbReference type="NCBI Taxonomy" id="574774"/>
    <lineage>
        <taxon>Eukaryota</taxon>
        <taxon>Fungi</taxon>
        <taxon>Dikarya</taxon>
        <taxon>Ascomycota</taxon>
        <taxon>Pezizomycotina</taxon>
        <taxon>Dothideomycetes</taxon>
        <taxon>Pleosporomycetidae</taxon>
        <taxon>Gloniales</taxon>
        <taxon>Gloniaceae</taxon>
        <taxon>Glonium</taxon>
    </lineage>
</organism>
<evidence type="ECO:0000313" key="5">
    <source>
        <dbReference type="Proteomes" id="UP000250140"/>
    </source>
</evidence>
<dbReference type="Proteomes" id="UP000250140">
    <property type="component" value="Unassembled WGS sequence"/>
</dbReference>
<protein>
    <recommendedName>
        <fullName evidence="6">Ankyrin repeat protein</fullName>
    </recommendedName>
</protein>
<dbReference type="Pfam" id="PF12796">
    <property type="entry name" value="Ank_2"/>
    <property type="match status" value="1"/>
</dbReference>
<accession>A0A8E2JVH6</accession>
<dbReference type="SUPFAM" id="SSF48403">
    <property type="entry name" value="Ankyrin repeat"/>
    <property type="match status" value="1"/>
</dbReference>
<dbReference type="EMBL" id="KV749186">
    <property type="protein sequence ID" value="OCL10697.1"/>
    <property type="molecule type" value="Genomic_DNA"/>
</dbReference>
<gene>
    <name evidence="4" type="ORF">AOQ84DRAFT_374677</name>
</gene>
<evidence type="ECO:0000256" key="1">
    <source>
        <dbReference type="ARBA" id="ARBA00022737"/>
    </source>
</evidence>
<dbReference type="SMART" id="SM00248">
    <property type="entry name" value="ANK"/>
    <property type="match status" value="3"/>
</dbReference>
<evidence type="ECO:0008006" key="6">
    <source>
        <dbReference type="Google" id="ProtNLM"/>
    </source>
</evidence>
<dbReference type="InterPro" id="IPR002110">
    <property type="entry name" value="Ankyrin_rpt"/>
</dbReference>
<reference evidence="4 5" key="1">
    <citation type="journal article" date="2016" name="Nat. Commun.">
        <title>Ectomycorrhizal ecology is imprinted in the genome of the dominant symbiotic fungus Cenococcum geophilum.</title>
        <authorList>
            <consortium name="DOE Joint Genome Institute"/>
            <person name="Peter M."/>
            <person name="Kohler A."/>
            <person name="Ohm R.A."/>
            <person name="Kuo A."/>
            <person name="Krutzmann J."/>
            <person name="Morin E."/>
            <person name="Arend M."/>
            <person name="Barry K.W."/>
            <person name="Binder M."/>
            <person name="Choi C."/>
            <person name="Clum A."/>
            <person name="Copeland A."/>
            <person name="Grisel N."/>
            <person name="Haridas S."/>
            <person name="Kipfer T."/>
            <person name="LaButti K."/>
            <person name="Lindquist E."/>
            <person name="Lipzen A."/>
            <person name="Maire R."/>
            <person name="Meier B."/>
            <person name="Mihaltcheva S."/>
            <person name="Molinier V."/>
            <person name="Murat C."/>
            <person name="Poggeler S."/>
            <person name="Quandt C.A."/>
            <person name="Sperisen C."/>
            <person name="Tritt A."/>
            <person name="Tisserant E."/>
            <person name="Crous P.W."/>
            <person name="Henrissat B."/>
            <person name="Nehls U."/>
            <person name="Egli S."/>
            <person name="Spatafora J.W."/>
            <person name="Grigoriev I.V."/>
            <person name="Martin F.M."/>
        </authorList>
    </citation>
    <scope>NUCLEOTIDE SEQUENCE [LARGE SCALE GENOMIC DNA]</scope>
    <source>
        <strain evidence="4 5">CBS 207.34</strain>
    </source>
</reference>
<sequence length="418" mass="47698">MSSDFPSNPLSPLPYHDYRAGKYSFELSFEGWSAGDGIPHFGTLGKPAGDAAFLVCILSQSGYLKKYLKVRNPWLRQLLCDCYSVGARHPVDARCFEYIEISYDQLLAKHETLESALKKEKGFRSRGLPNYFLELRLLVEVFIPNRHLFVHNELQSLGKRRNPSNNHLEDTQQESLWAELYDIATIFDAIHGGFKEKNYFSPLLHSKSAFFYWLRNHKPGASQIFLFPEQISYNMDDFLQYVLEINKLDIFWSFLKQFPNANLTSGRALFAAAQHGHFQAATRLIQSGVEIDLQTRPKCDGQGRLRCLEEQGRYTARTPLWAAIENGHLNIAKFLLSHGANVAGSGINQSLLTVAIKNRNRAAVELLLAYGATPSKEYISAATKCREWDIVNLLQEHRVRQNLGHHFHHNFISLLVQN</sequence>
<name>A0A8E2JVH6_9PEZI</name>
<dbReference type="PROSITE" id="PS50297">
    <property type="entry name" value="ANK_REP_REGION"/>
    <property type="match status" value="1"/>
</dbReference>
<keyword evidence="2 3" id="KW-0040">ANK repeat</keyword>
<dbReference type="PROSITE" id="PS50088">
    <property type="entry name" value="ANK_REPEAT"/>
    <property type="match status" value="1"/>
</dbReference>
<dbReference type="PANTHER" id="PTHR24171">
    <property type="entry name" value="ANKYRIN REPEAT DOMAIN-CONTAINING PROTEIN 39-RELATED"/>
    <property type="match status" value="1"/>
</dbReference>
<keyword evidence="5" id="KW-1185">Reference proteome</keyword>
<evidence type="ECO:0000313" key="4">
    <source>
        <dbReference type="EMBL" id="OCL10697.1"/>
    </source>
</evidence>
<dbReference type="OrthoDB" id="10258888at2759"/>
<dbReference type="PANTHER" id="PTHR24171:SF9">
    <property type="entry name" value="ANKYRIN REPEAT DOMAIN-CONTAINING PROTEIN 39"/>
    <property type="match status" value="1"/>
</dbReference>
<feature type="repeat" description="ANK" evidence="3">
    <location>
        <begin position="315"/>
        <end position="342"/>
    </location>
</feature>
<evidence type="ECO:0000256" key="3">
    <source>
        <dbReference type="PROSITE-ProRule" id="PRU00023"/>
    </source>
</evidence>
<dbReference type="InterPro" id="IPR036770">
    <property type="entry name" value="Ankyrin_rpt-contain_sf"/>
</dbReference>
<dbReference type="AlphaFoldDB" id="A0A8E2JVH6"/>
<dbReference type="Gene3D" id="1.25.40.20">
    <property type="entry name" value="Ankyrin repeat-containing domain"/>
    <property type="match status" value="1"/>
</dbReference>
<keyword evidence="1" id="KW-0677">Repeat</keyword>
<proteinExistence type="predicted"/>
<evidence type="ECO:0000256" key="2">
    <source>
        <dbReference type="ARBA" id="ARBA00023043"/>
    </source>
</evidence>